<evidence type="ECO:0000313" key="8">
    <source>
        <dbReference type="Proteomes" id="UP001327560"/>
    </source>
</evidence>
<dbReference type="InterPro" id="IPR040390">
    <property type="entry name" value="TIFY/JAZ"/>
</dbReference>
<dbReference type="GO" id="GO:2000022">
    <property type="term" value="P:regulation of jasmonic acid mediated signaling pathway"/>
    <property type="evidence" value="ECO:0007669"/>
    <property type="project" value="UniProtKB-UniRule"/>
</dbReference>
<keyword evidence="2 4" id="KW-1184">Jasmonic acid signaling pathway</keyword>
<comment type="subcellular location">
    <subcellularLocation>
        <location evidence="4">Nucleus</location>
    </subcellularLocation>
</comment>
<accession>A0AAQ3JUK4</accession>
<evidence type="ECO:0000256" key="4">
    <source>
        <dbReference type="RuleBase" id="RU369065"/>
    </source>
</evidence>
<keyword evidence="8" id="KW-1185">Reference proteome</keyword>
<evidence type="ECO:0000256" key="1">
    <source>
        <dbReference type="ARBA" id="ARBA00008614"/>
    </source>
</evidence>
<dbReference type="SMART" id="SM00979">
    <property type="entry name" value="TIFY"/>
    <property type="match status" value="1"/>
</dbReference>
<evidence type="ECO:0000313" key="7">
    <source>
        <dbReference type="EMBL" id="WOK96372.1"/>
    </source>
</evidence>
<organism evidence="7 8">
    <name type="scientific">Canna indica</name>
    <name type="common">Indian-shot</name>
    <dbReference type="NCBI Taxonomy" id="4628"/>
    <lineage>
        <taxon>Eukaryota</taxon>
        <taxon>Viridiplantae</taxon>
        <taxon>Streptophyta</taxon>
        <taxon>Embryophyta</taxon>
        <taxon>Tracheophyta</taxon>
        <taxon>Spermatophyta</taxon>
        <taxon>Magnoliopsida</taxon>
        <taxon>Liliopsida</taxon>
        <taxon>Zingiberales</taxon>
        <taxon>Cannaceae</taxon>
        <taxon>Canna</taxon>
    </lineage>
</organism>
<feature type="domain" description="Tify" evidence="6">
    <location>
        <begin position="101"/>
        <end position="136"/>
    </location>
</feature>
<dbReference type="InterPro" id="IPR018467">
    <property type="entry name" value="CCT_CS"/>
</dbReference>
<dbReference type="GO" id="GO:0031347">
    <property type="term" value="P:regulation of defense response"/>
    <property type="evidence" value="ECO:0007669"/>
    <property type="project" value="UniProtKB-UniRule"/>
</dbReference>
<dbReference type="Proteomes" id="UP001327560">
    <property type="component" value="Chromosome 2"/>
</dbReference>
<comment type="similarity">
    <text evidence="1 4">Belongs to the TIFY/JAZ family.</text>
</comment>
<dbReference type="GO" id="GO:0009611">
    <property type="term" value="P:response to wounding"/>
    <property type="evidence" value="ECO:0007669"/>
    <property type="project" value="UniProtKB-UniRule"/>
</dbReference>
<dbReference type="PANTHER" id="PTHR33077:SF140">
    <property type="entry name" value="PROTEIN TIFY 10B"/>
    <property type="match status" value="1"/>
</dbReference>
<comment type="domain">
    <text evidence="4">The jas domain is required for interaction with COI1.</text>
</comment>
<dbReference type="PANTHER" id="PTHR33077">
    <property type="entry name" value="PROTEIN TIFY 4A-RELATED-RELATED"/>
    <property type="match status" value="1"/>
</dbReference>
<dbReference type="EMBL" id="CP136891">
    <property type="protein sequence ID" value="WOK96372.1"/>
    <property type="molecule type" value="Genomic_DNA"/>
</dbReference>
<evidence type="ECO:0000256" key="3">
    <source>
        <dbReference type="ARBA" id="ARBA00022843"/>
    </source>
</evidence>
<evidence type="ECO:0000259" key="6">
    <source>
        <dbReference type="PROSITE" id="PS51320"/>
    </source>
</evidence>
<evidence type="ECO:0000256" key="5">
    <source>
        <dbReference type="SAM" id="MobiDB-lite"/>
    </source>
</evidence>
<sequence length="232" mass="25689">MEKRREKPVEKSHFSLTCSLLSQYLKKNGGFGDLGLVISPNAPLGQAEGSKSSLLLHARGNFSGKDYFCSENCKDTNASNSVLLSKNPSFNSCKPSNRDCRETRNGQLTIFYGGKVVVFDNFPEHKVMNLMSMASEERMAADPTVDRAPKNNSAPVAGEEPAVALQDKPNQANSSDMPIARRNSLHRFLEKRKDRMGKTPYQLHDDLLALKQEKNLPWLSLGPRASNSEDSS</sequence>
<evidence type="ECO:0000256" key="2">
    <source>
        <dbReference type="ARBA" id="ARBA00022819"/>
    </source>
</evidence>
<keyword evidence="4" id="KW-0539">Nucleus</keyword>
<comment type="function">
    <text evidence="4">Repressor of jasmonate responses.</text>
</comment>
<feature type="region of interest" description="Disordered" evidence="5">
    <location>
        <begin position="145"/>
        <end position="177"/>
    </location>
</feature>
<dbReference type="GO" id="GO:0005634">
    <property type="term" value="C:nucleus"/>
    <property type="evidence" value="ECO:0007669"/>
    <property type="project" value="UniProtKB-SubCell"/>
</dbReference>
<dbReference type="AlphaFoldDB" id="A0AAQ3JUK4"/>
<keyword evidence="3" id="KW-0832">Ubl conjugation</keyword>
<reference evidence="7 8" key="1">
    <citation type="submission" date="2023-10" db="EMBL/GenBank/DDBJ databases">
        <title>Chromosome-scale genome assembly provides insights into flower coloration mechanisms of Canna indica.</title>
        <authorList>
            <person name="Li C."/>
        </authorList>
    </citation>
    <scope>NUCLEOTIDE SEQUENCE [LARGE SCALE GENOMIC DNA]</scope>
    <source>
        <tissue evidence="7">Flower</tissue>
    </source>
</reference>
<dbReference type="InterPro" id="IPR010399">
    <property type="entry name" value="Tify_dom"/>
</dbReference>
<protein>
    <recommendedName>
        <fullName evidence="4">Protein TIFY</fullName>
    </recommendedName>
    <alternativeName>
        <fullName evidence="4">Jasmonate ZIM domain-containing protein</fullName>
    </alternativeName>
</protein>
<dbReference type="Pfam" id="PF09425">
    <property type="entry name" value="Jas_motif"/>
    <property type="match status" value="1"/>
</dbReference>
<dbReference type="Pfam" id="PF06200">
    <property type="entry name" value="tify"/>
    <property type="match status" value="1"/>
</dbReference>
<name>A0AAQ3JUK4_9LILI</name>
<gene>
    <name evidence="7" type="ORF">Cni_G05079</name>
</gene>
<proteinExistence type="inferred from homology"/>
<dbReference type="PROSITE" id="PS51320">
    <property type="entry name" value="TIFY"/>
    <property type="match status" value="1"/>
</dbReference>